<dbReference type="InterPro" id="IPR006680">
    <property type="entry name" value="Amidohydro-rel"/>
</dbReference>
<dbReference type="Gene3D" id="3.20.20.140">
    <property type="entry name" value="Metal-dependent hydrolases"/>
    <property type="match status" value="1"/>
</dbReference>
<evidence type="ECO:0000259" key="6">
    <source>
        <dbReference type="Pfam" id="PF01979"/>
    </source>
</evidence>
<evidence type="ECO:0000259" key="7">
    <source>
        <dbReference type="Pfam" id="PF11790"/>
    </source>
</evidence>
<feature type="chain" id="PRO_5045359074" description="Amidohydrolase-related domain-containing protein" evidence="5">
    <location>
        <begin position="17"/>
        <end position="750"/>
    </location>
</feature>
<dbReference type="InterPro" id="IPR032466">
    <property type="entry name" value="Metal_Hydrolase"/>
</dbReference>
<evidence type="ECO:0008006" key="10">
    <source>
        <dbReference type="Google" id="ProtNLM"/>
    </source>
</evidence>
<dbReference type="Pfam" id="PF01979">
    <property type="entry name" value="Amidohydro_1"/>
    <property type="match status" value="1"/>
</dbReference>
<gene>
    <name evidence="8" type="ORF">AAF712_003140</name>
</gene>
<organism evidence="8 9">
    <name type="scientific">Marasmius tenuissimus</name>
    <dbReference type="NCBI Taxonomy" id="585030"/>
    <lineage>
        <taxon>Eukaryota</taxon>
        <taxon>Fungi</taxon>
        <taxon>Dikarya</taxon>
        <taxon>Basidiomycota</taxon>
        <taxon>Agaricomycotina</taxon>
        <taxon>Agaricomycetes</taxon>
        <taxon>Agaricomycetidae</taxon>
        <taxon>Agaricales</taxon>
        <taxon>Marasmiineae</taxon>
        <taxon>Marasmiaceae</taxon>
        <taxon>Marasmius</taxon>
    </lineage>
</organism>
<name>A0ABR3A7A9_9AGAR</name>
<evidence type="ECO:0000313" key="8">
    <source>
        <dbReference type="EMBL" id="KAL0069870.1"/>
    </source>
</evidence>
<dbReference type="EMBL" id="JBBXMP010000010">
    <property type="protein sequence ID" value="KAL0069870.1"/>
    <property type="molecule type" value="Genomic_DNA"/>
</dbReference>
<protein>
    <recommendedName>
        <fullName evidence="10">Amidohydrolase-related domain-containing protein</fullName>
    </recommendedName>
</protein>
<dbReference type="InterPro" id="IPR011059">
    <property type="entry name" value="Metal-dep_hydrolase_composite"/>
</dbReference>
<dbReference type="Gene3D" id="3.20.20.80">
    <property type="entry name" value="Glycosidases"/>
    <property type="match status" value="1"/>
</dbReference>
<evidence type="ECO:0000256" key="1">
    <source>
        <dbReference type="ARBA" id="ARBA00001947"/>
    </source>
</evidence>
<dbReference type="InterPro" id="IPR024655">
    <property type="entry name" value="Asl1_glyco_hydro_catalytic"/>
</dbReference>
<feature type="domain" description="Asl1-like glycosyl hydrolase catalytic" evidence="7">
    <location>
        <begin position="31"/>
        <end position="251"/>
    </location>
</feature>
<dbReference type="SUPFAM" id="SSF51445">
    <property type="entry name" value="(Trans)glycosidases"/>
    <property type="match status" value="1"/>
</dbReference>
<dbReference type="InterPro" id="IPR051607">
    <property type="entry name" value="Metallo-dep_hydrolases"/>
</dbReference>
<feature type="signal peptide" evidence="5">
    <location>
        <begin position="1"/>
        <end position="16"/>
    </location>
</feature>
<dbReference type="PANTHER" id="PTHR11271:SF6">
    <property type="entry name" value="GUANINE DEAMINASE"/>
    <property type="match status" value="1"/>
</dbReference>
<dbReference type="SUPFAM" id="SSF51556">
    <property type="entry name" value="Metallo-dependent hydrolases"/>
    <property type="match status" value="1"/>
</dbReference>
<comment type="cofactor">
    <cofactor evidence="1">
        <name>Zn(2+)</name>
        <dbReference type="ChEBI" id="CHEBI:29105"/>
    </cofactor>
</comment>
<accession>A0ABR3A7A9</accession>
<evidence type="ECO:0000256" key="5">
    <source>
        <dbReference type="SAM" id="SignalP"/>
    </source>
</evidence>
<dbReference type="InterPro" id="IPR017853">
    <property type="entry name" value="GH"/>
</dbReference>
<evidence type="ECO:0000256" key="4">
    <source>
        <dbReference type="ARBA" id="ARBA00022833"/>
    </source>
</evidence>
<dbReference type="Gene3D" id="2.30.40.10">
    <property type="entry name" value="Urease, subunit C, domain 1"/>
    <property type="match status" value="1"/>
</dbReference>
<feature type="domain" description="Amidohydrolase-related" evidence="6">
    <location>
        <begin position="349"/>
        <end position="692"/>
    </location>
</feature>
<evidence type="ECO:0000313" key="9">
    <source>
        <dbReference type="Proteomes" id="UP001437256"/>
    </source>
</evidence>
<dbReference type="PANTHER" id="PTHR11271">
    <property type="entry name" value="GUANINE DEAMINASE"/>
    <property type="match status" value="1"/>
</dbReference>
<keyword evidence="9" id="KW-1185">Reference proteome</keyword>
<dbReference type="Proteomes" id="UP001437256">
    <property type="component" value="Unassembled WGS sequence"/>
</dbReference>
<keyword evidence="5" id="KW-0732">Signal</keyword>
<sequence>MLSLLLFALSGSFALAAKNPKRGLSFIPVDNDADVLNLNQSSSEISWIYDWSTPLPPHLATSGIEFVPMQWGAGNIENLSTTIKAQGSKVLLGFNEPDFNEQSNIDPAYAAQLWQKYIEPLKASGVRLGAPAVSSGSGGIPWMTSFMSACSNCTFDFIPVHWYGIGVAGFYDYLWQMHNRFGNRTIWVTEWATTALDVKEVEDFMNQTTKYLDDLAWVERYAWFGYFRPENGSAYNMMDAEGGLNNLGKQYIGADTVVKSGPITNTVGNTAINAGPTKPLATATAGPDQKPSFLPANHSPPRWDLPLGGLIVVDDSGFIIHFEPSNSIKSSRYIEAHPNSLTQLSPGNFLIPTFCDLHLHAPQFLYQGNGLHLPLMKWLDEYAFKAEERLDADPILARKVYTRLAKRLIEQGTGAVLLFGTIREETNLILAEVLQSAGLRGFVGKLSMDISTRPSYVEGSTEESLASIRSFTDKMKGMVGHLPTHKRLVEPVVTPRFVPTCSDKLLHGLGKLAADESLRIQSHLAEAHDQVEWVRTERGMEDIDVFEKNNLLTQKTVQAHCTFLDIPALERVRDHRTAIAHCPLSNAYFSAEPFRLREALAEGVSVGLGTDIAGGYSIDIMSAMRQAVVMSRMREGARTMGKIPSQANLAIDWKEALYLATRGGGEALGLPQGCGTFQVGAPFDAQQIELFKLNPACGTGSFEVLGFDIDEREACPLSENMVEKWWCIGDSRNRVAMWVQGVRLSSVPLE</sequence>
<dbReference type="Pfam" id="PF11790">
    <property type="entry name" value="Glyco_hydro_cc"/>
    <property type="match status" value="1"/>
</dbReference>
<keyword evidence="4" id="KW-0862">Zinc</keyword>
<evidence type="ECO:0000256" key="3">
    <source>
        <dbReference type="ARBA" id="ARBA00022801"/>
    </source>
</evidence>
<reference evidence="8 9" key="1">
    <citation type="submission" date="2024-05" db="EMBL/GenBank/DDBJ databases">
        <title>A draft genome resource for the thread blight pathogen Marasmius tenuissimus strain MS-2.</title>
        <authorList>
            <person name="Yulfo-Soto G.E."/>
            <person name="Baruah I.K."/>
            <person name="Amoako-Attah I."/>
            <person name="Bukari Y."/>
            <person name="Meinhardt L.W."/>
            <person name="Bailey B.A."/>
            <person name="Cohen S.P."/>
        </authorList>
    </citation>
    <scope>NUCLEOTIDE SEQUENCE [LARGE SCALE GENOMIC DNA]</scope>
    <source>
        <strain evidence="8 9">MS-2</strain>
    </source>
</reference>
<keyword evidence="3" id="KW-0378">Hydrolase</keyword>
<evidence type="ECO:0000256" key="2">
    <source>
        <dbReference type="ARBA" id="ARBA00022723"/>
    </source>
</evidence>
<keyword evidence="2" id="KW-0479">Metal-binding</keyword>
<proteinExistence type="predicted"/>
<comment type="caution">
    <text evidence="8">The sequence shown here is derived from an EMBL/GenBank/DDBJ whole genome shotgun (WGS) entry which is preliminary data.</text>
</comment>